<organism evidence="1">
    <name type="scientific">uncultured Caudovirales phage</name>
    <dbReference type="NCBI Taxonomy" id="2100421"/>
    <lineage>
        <taxon>Viruses</taxon>
        <taxon>Duplodnaviria</taxon>
        <taxon>Heunggongvirae</taxon>
        <taxon>Uroviricota</taxon>
        <taxon>Caudoviricetes</taxon>
        <taxon>Peduoviridae</taxon>
        <taxon>Maltschvirus</taxon>
        <taxon>Maltschvirus maltsch</taxon>
    </lineage>
</organism>
<sequence>MPIQSTNPVIIDGVEYPYYTVNLSISPLVQDTGVGASVAMRLTPYRELENGKPDVLQEYDRPVVYLDVFASEDMSAETAAYNILGVIQQFIIEKGL</sequence>
<reference evidence="1" key="1">
    <citation type="submission" date="2020-04" db="EMBL/GenBank/DDBJ databases">
        <authorList>
            <person name="Chiriac C."/>
            <person name="Salcher M."/>
            <person name="Ghai R."/>
            <person name="Kavagutti S V."/>
        </authorList>
    </citation>
    <scope>NUCLEOTIDE SEQUENCE</scope>
</reference>
<accession>A0A6J5NTT1</accession>
<name>A0A6J5NTT1_9CAUD</name>
<proteinExistence type="predicted"/>
<gene>
    <name evidence="1" type="ORF">UFOVP723_204</name>
</gene>
<evidence type="ECO:0000313" key="1">
    <source>
        <dbReference type="EMBL" id="CAB4160465.1"/>
    </source>
</evidence>
<dbReference type="EMBL" id="LR796697">
    <property type="protein sequence ID" value="CAB4160465.1"/>
    <property type="molecule type" value="Genomic_DNA"/>
</dbReference>
<protein>
    <submittedName>
        <fullName evidence="1">Uncharacterized protein</fullName>
    </submittedName>
</protein>